<evidence type="ECO:0000259" key="3">
    <source>
        <dbReference type="Pfam" id="PF13359"/>
    </source>
</evidence>
<evidence type="ECO:0000313" key="5">
    <source>
        <dbReference type="EMBL" id="KAL3870148.1"/>
    </source>
</evidence>
<dbReference type="PANTHER" id="PTHR23080">
    <property type="entry name" value="THAP DOMAIN PROTEIN"/>
    <property type="match status" value="1"/>
</dbReference>
<proteinExistence type="predicted"/>
<evidence type="ECO:0000313" key="6">
    <source>
        <dbReference type="Proteomes" id="UP001634394"/>
    </source>
</evidence>
<organism evidence="5 6">
    <name type="scientific">Sinanodonta woodiana</name>
    <name type="common">Chinese pond mussel</name>
    <name type="synonym">Anodonta woodiana</name>
    <dbReference type="NCBI Taxonomy" id="1069815"/>
    <lineage>
        <taxon>Eukaryota</taxon>
        <taxon>Metazoa</taxon>
        <taxon>Spiralia</taxon>
        <taxon>Lophotrochozoa</taxon>
        <taxon>Mollusca</taxon>
        <taxon>Bivalvia</taxon>
        <taxon>Autobranchia</taxon>
        <taxon>Heteroconchia</taxon>
        <taxon>Palaeoheterodonta</taxon>
        <taxon>Unionida</taxon>
        <taxon>Unionoidea</taxon>
        <taxon>Unionidae</taxon>
        <taxon>Unioninae</taxon>
        <taxon>Sinanodonta</taxon>
    </lineage>
</organism>
<feature type="domain" description="DDE Tnp4" evidence="3">
    <location>
        <begin position="358"/>
        <end position="525"/>
    </location>
</feature>
<evidence type="ECO:0008006" key="7">
    <source>
        <dbReference type="Google" id="ProtNLM"/>
    </source>
</evidence>
<reference evidence="5 6" key="1">
    <citation type="submission" date="2024-11" db="EMBL/GenBank/DDBJ databases">
        <title>Chromosome-level genome assembly of the freshwater bivalve Anodonta woodiana.</title>
        <authorList>
            <person name="Chen X."/>
        </authorList>
    </citation>
    <scope>NUCLEOTIDE SEQUENCE [LARGE SCALE GENOMIC DNA]</scope>
    <source>
        <strain evidence="5">MN2024</strain>
        <tissue evidence="5">Gills</tissue>
    </source>
</reference>
<protein>
    <recommendedName>
        <fullName evidence="7">Transposase</fullName>
    </recommendedName>
</protein>
<dbReference type="PANTHER" id="PTHR23080:SF133">
    <property type="entry name" value="SI:CH211-262I1.5-RELATED"/>
    <property type="match status" value="1"/>
</dbReference>
<dbReference type="Pfam" id="PF13613">
    <property type="entry name" value="HTH_Tnp_4"/>
    <property type="match status" value="1"/>
</dbReference>
<evidence type="ECO:0000259" key="4">
    <source>
        <dbReference type="Pfam" id="PF13613"/>
    </source>
</evidence>
<sequence>MNELFSGKITLREFERLADIDDETISETQRVFAPQLEKENSQRGVSYINKFKDDTIEIIRDVELNKLEDYTTFGDFDNYHMFVCTKHFPDGEPTDRYPDPIPADASQTRCTPARPPPRKRLQTLARKWLQTLANVNVSEENAELHLAVDESKQENAVSLQKEVTLQENYNLGISTLDLLALAAENRDLTEKLAQQILINEELRRESTIAEQKKKRTCIWELTSNKCTVAAVRDSHVKNNFKYYTGFVYEQFMNIFKFLVPDECKIPLSFPRTITSIQYMPLKDQLLLTLIKLRLSFDFKHLANLFKLSQQDVGSVFRAWINYMFYRFGSVPIWPDREVLLQQMPVKFREDFSTTFVILDGTELKVERPSALRSQSQCYSDYKSATTLKGLVGIDPRGSFIFISMLFSGSISDKEITTMCGLLPLLQQLLECGKLKRGDGVMVDKGFLIQHEIEELGLKLVIPPFAPGGGQMSAADVALTKRIATHRVHVERAISRAKKFKIIDNKLDLCLFACVNQIWFCCCFLTGFMPLLIQD</sequence>
<dbReference type="InterPro" id="IPR027806">
    <property type="entry name" value="HARBI1_dom"/>
</dbReference>
<dbReference type="Pfam" id="PF13359">
    <property type="entry name" value="DDE_Tnp_4"/>
    <property type="match status" value="1"/>
</dbReference>
<keyword evidence="2" id="KW-0479">Metal-binding</keyword>
<dbReference type="AlphaFoldDB" id="A0ABD3WBN3"/>
<dbReference type="EMBL" id="JBJQND010000007">
    <property type="protein sequence ID" value="KAL3870148.1"/>
    <property type="molecule type" value="Genomic_DNA"/>
</dbReference>
<gene>
    <name evidence="5" type="ORF">ACJMK2_038232</name>
</gene>
<feature type="domain" description="Transposase Helix-turn-helix" evidence="4">
    <location>
        <begin position="279"/>
        <end position="327"/>
    </location>
</feature>
<comment type="caution">
    <text evidence="5">The sequence shown here is derived from an EMBL/GenBank/DDBJ whole genome shotgun (WGS) entry which is preliminary data.</text>
</comment>
<comment type="cofactor">
    <cofactor evidence="1">
        <name>a divalent metal cation</name>
        <dbReference type="ChEBI" id="CHEBI:60240"/>
    </cofactor>
</comment>
<keyword evidence="6" id="KW-1185">Reference proteome</keyword>
<dbReference type="Proteomes" id="UP001634394">
    <property type="component" value="Unassembled WGS sequence"/>
</dbReference>
<evidence type="ECO:0000256" key="1">
    <source>
        <dbReference type="ARBA" id="ARBA00001968"/>
    </source>
</evidence>
<name>A0ABD3WBN3_SINWO</name>
<dbReference type="GO" id="GO:0046872">
    <property type="term" value="F:metal ion binding"/>
    <property type="evidence" value="ECO:0007669"/>
    <property type="project" value="UniProtKB-KW"/>
</dbReference>
<accession>A0ABD3WBN3</accession>
<dbReference type="InterPro" id="IPR027805">
    <property type="entry name" value="Transposase_HTH_dom"/>
</dbReference>
<evidence type="ECO:0000256" key="2">
    <source>
        <dbReference type="ARBA" id="ARBA00022723"/>
    </source>
</evidence>